<reference evidence="2 3" key="1">
    <citation type="submission" date="2016-10" db="EMBL/GenBank/DDBJ databases">
        <authorList>
            <person name="de Groot N.N."/>
        </authorList>
    </citation>
    <scope>NUCLEOTIDE SEQUENCE [LARGE SCALE GENOMIC DNA]</scope>
    <source>
        <strain evidence="3">L7-484,KACC 16230,DSM 25025</strain>
    </source>
</reference>
<dbReference type="EMBL" id="FNIT01000006">
    <property type="protein sequence ID" value="SDO43564.1"/>
    <property type="molecule type" value="Genomic_DNA"/>
</dbReference>
<dbReference type="AlphaFoldDB" id="A0A1H0JIU5"/>
<evidence type="ECO:0000313" key="2">
    <source>
        <dbReference type="EMBL" id="SDO43564.1"/>
    </source>
</evidence>
<dbReference type="RefSeq" id="WP_090674586.1">
    <property type="nucleotide sequence ID" value="NZ_FNIT01000006.1"/>
</dbReference>
<dbReference type="Proteomes" id="UP000198793">
    <property type="component" value="Unassembled WGS sequence"/>
</dbReference>
<protein>
    <submittedName>
        <fullName evidence="2">Uncharacterized protein</fullName>
    </submittedName>
</protein>
<feature type="region of interest" description="Disordered" evidence="1">
    <location>
        <begin position="102"/>
        <end position="121"/>
    </location>
</feature>
<sequence length="121" mass="13935">MVSDSLPDLKIASHTLGLLRGIDQRQRQMMELILRQQDLINRLERDLRDGFALIDRDLRDGLSRSDRDLKEIKSDIVLLESRISQEIADLRDREQRLDDHEEWLSRLETGSANGPSNGSAL</sequence>
<dbReference type="STRING" id="1166073.SAMN05192530_106208"/>
<feature type="compositionally biased region" description="Polar residues" evidence="1">
    <location>
        <begin position="108"/>
        <end position="121"/>
    </location>
</feature>
<gene>
    <name evidence="2" type="ORF">SAMN05192530_106208</name>
</gene>
<evidence type="ECO:0000256" key="1">
    <source>
        <dbReference type="SAM" id="MobiDB-lite"/>
    </source>
</evidence>
<evidence type="ECO:0000313" key="3">
    <source>
        <dbReference type="Proteomes" id="UP000198793"/>
    </source>
</evidence>
<organism evidence="2 3">
    <name type="scientific">Aureimonas jatrophae</name>
    <dbReference type="NCBI Taxonomy" id="1166073"/>
    <lineage>
        <taxon>Bacteria</taxon>
        <taxon>Pseudomonadati</taxon>
        <taxon>Pseudomonadota</taxon>
        <taxon>Alphaproteobacteria</taxon>
        <taxon>Hyphomicrobiales</taxon>
        <taxon>Aurantimonadaceae</taxon>
        <taxon>Aureimonas</taxon>
    </lineage>
</organism>
<accession>A0A1H0JIU5</accession>
<proteinExistence type="predicted"/>
<name>A0A1H0JIU5_9HYPH</name>
<dbReference type="OrthoDB" id="9839057at2"/>
<keyword evidence="3" id="KW-1185">Reference proteome</keyword>